<evidence type="ECO:0000256" key="1">
    <source>
        <dbReference type="SAM" id="MobiDB-lite"/>
    </source>
</evidence>
<protein>
    <submittedName>
        <fullName evidence="2">Uncharacterized protein</fullName>
    </submittedName>
</protein>
<dbReference type="Proteomes" id="UP000799764">
    <property type="component" value="Unassembled WGS sequence"/>
</dbReference>
<comment type="caution">
    <text evidence="2">The sequence shown here is derived from an EMBL/GenBank/DDBJ whole genome shotgun (WGS) entry which is preliminary data.</text>
</comment>
<sequence>MRQQTMSAATWMVAIEGEIPEMGVCAPSLARRSRRGTSPFSRPNTLVASGRATPQPSSRRYSCSRRDRRVGASAAEDFDRVMASALTANRRQLTDPQLDTKVRPASAANERSIVCTLGKTARIVSYVTSQHHQWPTCAKSDNGRAKKGTLTSKVFRVTDAVPPHGRREQAYCIPKVIP</sequence>
<evidence type="ECO:0000313" key="2">
    <source>
        <dbReference type="EMBL" id="KAF2439583.1"/>
    </source>
</evidence>
<evidence type="ECO:0000313" key="3">
    <source>
        <dbReference type="Proteomes" id="UP000799764"/>
    </source>
</evidence>
<feature type="compositionally biased region" description="Polar residues" evidence="1">
    <location>
        <begin position="36"/>
        <end position="56"/>
    </location>
</feature>
<feature type="region of interest" description="Disordered" evidence="1">
    <location>
        <begin position="30"/>
        <end position="69"/>
    </location>
</feature>
<organism evidence="2 3">
    <name type="scientific">Karstenula rhodostoma CBS 690.94</name>
    <dbReference type="NCBI Taxonomy" id="1392251"/>
    <lineage>
        <taxon>Eukaryota</taxon>
        <taxon>Fungi</taxon>
        <taxon>Dikarya</taxon>
        <taxon>Ascomycota</taxon>
        <taxon>Pezizomycotina</taxon>
        <taxon>Dothideomycetes</taxon>
        <taxon>Pleosporomycetidae</taxon>
        <taxon>Pleosporales</taxon>
        <taxon>Massarineae</taxon>
        <taxon>Didymosphaeriaceae</taxon>
        <taxon>Karstenula</taxon>
    </lineage>
</organism>
<dbReference type="EMBL" id="MU001509">
    <property type="protein sequence ID" value="KAF2439583.1"/>
    <property type="molecule type" value="Genomic_DNA"/>
</dbReference>
<reference evidence="2" key="1">
    <citation type="journal article" date="2020" name="Stud. Mycol.">
        <title>101 Dothideomycetes genomes: a test case for predicting lifestyles and emergence of pathogens.</title>
        <authorList>
            <person name="Haridas S."/>
            <person name="Albert R."/>
            <person name="Binder M."/>
            <person name="Bloem J."/>
            <person name="Labutti K."/>
            <person name="Salamov A."/>
            <person name="Andreopoulos B."/>
            <person name="Baker S."/>
            <person name="Barry K."/>
            <person name="Bills G."/>
            <person name="Bluhm B."/>
            <person name="Cannon C."/>
            <person name="Castanera R."/>
            <person name="Culley D."/>
            <person name="Daum C."/>
            <person name="Ezra D."/>
            <person name="Gonzalez J."/>
            <person name="Henrissat B."/>
            <person name="Kuo A."/>
            <person name="Liang C."/>
            <person name="Lipzen A."/>
            <person name="Lutzoni F."/>
            <person name="Magnuson J."/>
            <person name="Mondo S."/>
            <person name="Nolan M."/>
            <person name="Ohm R."/>
            <person name="Pangilinan J."/>
            <person name="Park H.-J."/>
            <person name="Ramirez L."/>
            <person name="Alfaro M."/>
            <person name="Sun H."/>
            <person name="Tritt A."/>
            <person name="Yoshinaga Y."/>
            <person name="Zwiers L.-H."/>
            <person name="Turgeon B."/>
            <person name="Goodwin S."/>
            <person name="Spatafora J."/>
            <person name="Crous P."/>
            <person name="Grigoriev I."/>
        </authorList>
    </citation>
    <scope>NUCLEOTIDE SEQUENCE</scope>
    <source>
        <strain evidence="2">CBS 690.94</strain>
    </source>
</reference>
<accession>A0A9P4U7W9</accession>
<keyword evidence="3" id="KW-1185">Reference proteome</keyword>
<dbReference type="AlphaFoldDB" id="A0A9P4U7W9"/>
<proteinExistence type="predicted"/>
<name>A0A9P4U7W9_9PLEO</name>
<gene>
    <name evidence="2" type="ORF">P171DRAFT_501858</name>
</gene>